<keyword evidence="1" id="KW-0472">Membrane</keyword>
<dbReference type="EMBL" id="MFJZ01000022">
    <property type="protein sequence ID" value="OGG30438.1"/>
    <property type="molecule type" value="Genomic_DNA"/>
</dbReference>
<organism evidence="2 3">
    <name type="scientific">Candidatus Gottesmanbacteria bacterium RIFCSPLOWO2_01_FULL_49_10</name>
    <dbReference type="NCBI Taxonomy" id="1798396"/>
    <lineage>
        <taxon>Bacteria</taxon>
        <taxon>Candidatus Gottesmaniibacteriota</taxon>
    </lineage>
</organism>
<accession>A0A1F6B0J9</accession>
<keyword evidence="1" id="KW-0812">Transmembrane</keyword>
<evidence type="ECO:0000313" key="2">
    <source>
        <dbReference type="EMBL" id="OGG30438.1"/>
    </source>
</evidence>
<sequence>MTEETNDKSPQESSTLYYVIGAVLLVVIVAAGYFLRPKPANTPGAATAQTVPVNTPTPGPITGLACGKQYYNPAISLPRYYFTSEGEDLMTTKKVHCTFTMNQAGKVVATTSAEATLVEAPGRGGGTFRCDTKDMQLEANIPTVVDVVIKNDKQEIAACTQNFVLPPQ</sequence>
<gene>
    <name evidence="2" type="ORF">A2973_00980</name>
</gene>
<feature type="transmembrane region" description="Helical" evidence="1">
    <location>
        <begin position="15"/>
        <end position="35"/>
    </location>
</feature>
<proteinExistence type="predicted"/>
<dbReference type="Proteomes" id="UP000176409">
    <property type="component" value="Unassembled WGS sequence"/>
</dbReference>
<protein>
    <submittedName>
        <fullName evidence="2">Uncharacterized protein</fullName>
    </submittedName>
</protein>
<evidence type="ECO:0000313" key="3">
    <source>
        <dbReference type="Proteomes" id="UP000176409"/>
    </source>
</evidence>
<reference evidence="2 3" key="1">
    <citation type="journal article" date="2016" name="Nat. Commun.">
        <title>Thousands of microbial genomes shed light on interconnected biogeochemical processes in an aquifer system.</title>
        <authorList>
            <person name="Anantharaman K."/>
            <person name="Brown C.T."/>
            <person name="Hug L.A."/>
            <person name="Sharon I."/>
            <person name="Castelle C.J."/>
            <person name="Probst A.J."/>
            <person name="Thomas B.C."/>
            <person name="Singh A."/>
            <person name="Wilkins M.J."/>
            <person name="Karaoz U."/>
            <person name="Brodie E.L."/>
            <person name="Williams K.H."/>
            <person name="Hubbard S.S."/>
            <person name="Banfield J.F."/>
        </authorList>
    </citation>
    <scope>NUCLEOTIDE SEQUENCE [LARGE SCALE GENOMIC DNA]</scope>
</reference>
<keyword evidence="1" id="KW-1133">Transmembrane helix</keyword>
<dbReference type="AlphaFoldDB" id="A0A1F6B0J9"/>
<name>A0A1F6B0J9_9BACT</name>
<comment type="caution">
    <text evidence="2">The sequence shown here is derived from an EMBL/GenBank/DDBJ whole genome shotgun (WGS) entry which is preliminary data.</text>
</comment>
<evidence type="ECO:0000256" key="1">
    <source>
        <dbReference type="SAM" id="Phobius"/>
    </source>
</evidence>